<evidence type="ECO:0000313" key="3">
    <source>
        <dbReference type="Proteomes" id="UP001428774"/>
    </source>
</evidence>
<dbReference type="Gene3D" id="3.30.70.100">
    <property type="match status" value="1"/>
</dbReference>
<comment type="caution">
    <text evidence="2">The sequence shown here is derived from an EMBL/GenBank/DDBJ whole genome shotgun (WGS) entry which is preliminary data.</text>
</comment>
<name>A0AAW9SKY6_9RHOB</name>
<dbReference type="PROSITE" id="PS50846">
    <property type="entry name" value="HMA_2"/>
    <property type="match status" value="1"/>
</dbReference>
<dbReference type="RefSeq" id="WP_347166593.1">
    <property type="nucleotide sequence ID" value="NZ_JBDNCH010000002.1"/>
</dbReference>
<dbReference type="EMBL" id="JBDNCH010000002">
    <property type="protein sequence ID" value="MEN9061528.1"/>
    <property type="molecule type" value="Genomic_DNA"/>
</dbReference>
<reference evidence="2 3" key="1">
    <citation type="submission" date="2024-05" db="EMBL/GenBank/DDBJ databases">
        <title>Genome sequence of Ponticoccus litoralis KCCM 90028.</title>
        <authorList>
            <person name="Kim J.M."/>
            <person name="Lee J.K."/>
            <person name="Choi B.J."/>
            <person name="Bayburt H."/>
            <person name="Baek J.H."/>
            <person name="Jeon C.O."/>
        </authorList>
    </citation>
    <scope>NUCLEOTIDE SEQUENCE [LARGE SCALE GENOMIC DNA]</scope>
    <source>
        <strain evidence="2 3">KCCM 90028</strain>
    </source>
</reference>
<dbReference type="AlphaFoldDB" id="A0AAW9SKY6"/>
<keyword evidence="3" id="KW-1185">Reference proteome</keyword>
<proteinExistence type="predicted"/>
<dbReference type="InterPro" id="IPR036163">
    <property type="entry name" value="HMA_dom_sf"/>
</dbReference>
<dbReference type="SUPFAM" id="SSF55008">
    <property type="entry name" value="HMA, heavy metal-associated domain"/>
    <property type="match status" value="1"/>
</dbReference>
<organism evidence="2 3">
    <name type="scientific">Ponticoccus litoralis</name>
    <dbReference type="NCBI Taxonomy" id="422297"/>
    <lineage>
        <taxon>Bacteria</taxon>
        <taxon>Pseudomonadati</taxon>
        <taxon>Pseudomonadota</taxon>
        <taxon>Alphaproteobacteria</taxon>
        <taxon>Rhodobacterales</taxon>
        <taxon>Roseobacteraceae</taxon>
        <taxon>Ponticoccus</taxon>
    </lineage>
</organism>
<evidence type="ECO:0000259" key="1">
    <source>
        <dbReference type="PROSITE" id="PS50846"/>
    </source>
</evidence>
<dbReference type="InterPro" id="IPR006121">
    <property type="entry name" value="HMA_dom"/>
</dbReference>
<dbReference type="GO" id="GO:0046872">
    <property type="term" value="F:metal ion binding"/>
    <property type="evidence" value="ECO:0007669"/>
    <property type="project" value="InterPro"/>
</dbReference>
<dbReference type="CDD" id="cd00371">
    <property type="entry name" value="HMA"/>
    <property type="match status" value="1"/>
</dbReference>
<gene>
    <name evidence="2" type="ORF">ABFB10_11225</name>
</gene>
<feature type="domain" description="HMA" evidence="1">
    <location>
        <begin position="1"/>
        <end position="62"/>
    </location>
</feature>
<sequence>MKFNVPEMSCGHCTAAIEKAVTAADPGASVACDLTERTVTVDSRLDAGAIQAALKGAGYAAQAA</sequence>
<dbReference type="Proteomes" id="UP001428774">
    <property type="component" value="Unassembled WGS sequence"/>
</dbReference>
<evidence type="ECO:0000313" key="2">
    <source>
        <dbReference type="EMBL" id="MEN9061528.1"/>
    </source>
</evidence>
<dbReference type="Pfam" id="PF00403">
    <property type="entry name" value="HMA"/>
    <property type="match status" value="1"/>
</dbReference>
<protein>
    <submittedName>
        <fullName evidence="2">Heavy-metal-associated domain-containing protein</fullName>
    </submittedName>
</protein>
<accession>A0AAW9SKY6</accession>